<name>A0A5J4WJK0_9EUKA</name>
<protein>
    <submittedName>
        <fullName evidence="1">Uncharacterized protein</fullName>
    </submittedName>
</protein>
<organism evidence="1 2">
    <name type="scientific">Streblomastix strix</name>
    <dbReference type="NCBI Taxonomy" id="222440"/>
    <lineage>
        <taxon>Eukaryota</taxon>
        <taxon>Metamonada</taxon>
        <taxon>Preaxostyla</taxon>
        <taxon>Oxymonadida</taxon>
        <taxon>Streblomastigidae</taxon>
        <taxon>Streblomastix</taxon>
    </lineage>
</organism>
<dbReference type="EMBL" id="SNRW01001766">
    <property type="protein sequence ID" value="KAA6395120.1"/>
    <property type="molecule type" value="Genomic_DNA"/>
</dbReference>
<gene>
    <name evidence="1" type="ORF">EZS28_009350</name>
</gene>
<evidence type="ECO:0000313" key="1">
    <source>
        <dbReference type="EMBL" id="KAA6395120.1"/>
    </source>
</evidence>
<dbReference type="AlphaFoldDB" id="A0A5J4WJK0"/>
<evidence type="ECO:0000313" key="2">
    <source>
        <dbReference type="Proteomes" id="UP000324800"/>
    </source>
</evidence>
<comment type="caution">
    <text evidence="1">The sequence shown here is derived from an EMBL/GenBank/DDBJ whole genome shotgun (WGS) entry which is preliminary data.</text>
</comment>
<proteinExistence type="predicted"/>
<sequence length="82" mass="9810">MKEQLRGESKKNSRRKKTKLQKYVFDEQKVEDTEIINDDIEEDEFADGNIMVLYCGVLRYLHVKILNGNIHQWLNTIITWIL</sequence>
<reference evidence="1 2" key="1">
    <citation type="submission" date="2019-03" db="EMBL/GenBank/DDBJ databases">
        <title>Single cell metagenomics reveals metabolic interactions within the superorganism composed of flagellate Streblomastix strix and complex community of Bacteroidetes bacteria on its surface.</title>
        <authorList>
            <person name="Treitli S.C."/>
            <person name="Kolisko M."/>
            <person name="Husnik F."/>
            <person name="Keeling P."/>
            <person name="Hampl V."/>
        </authorList>
    </citation>
    <scope>NUCLEOTIDE SEQUENCE [LARGE SCALE GENOMIC DNA]</scope>
    <source>
        <strain evidence="1">ST1C</strain>
    </source>
</reference>
<accession>A0A5J4WJK0</accession>
<dbReference type="Proteomes" id="UP000324800">
    <property type="component" value="Unassembled WGS sequence"/>
</dbReference>